<name>A0A1E5WMQ1_9POAL</name>
<proteinExistence type="predicted"/>
<dbReference type="EMBL" id="LWDX02000985">
    <property type="protein sequence ID" value="OEL38662.1"/>
    <property type="molecule type" value="Genomic_DNA"/>
</dbReference>
<sequence>MAAGGEASSKLLRFLYFVGAGGNGCSVQATGKNDDIANHHASIGERNRSSMFNIATTRKLAKRITSEQGHSPLRKRGNYGKRKMDCNCISDEIALKGL</sequence>
<comment type="caution">
    <text evidence="1">The sequence shown here is derived from an EMBL/GenBank/DDBJ whole genome shotgun (WGS) entry which is preliminary data.</text>
</comment>
<protein>
    <submittedName>
        <fullName evidence="1">Uncharacterized protein</fullName>
    </submittedName>
</protein>
<reference evidence="1 2" key="1">
    <citation type="submission" date="2016-09" db="EMBL/GenBank/DDBJ databases">
        <title>The draft genome of Dichanthelium oligosanthes: A C3 panicoid grass species.</title>
        <authorList>
            <person name="Studer A.J."/>
            <person name="Schnable J.C."/>
            <person name="Brutnell T.P."/>
        </authorList>
    </citation>
    <scope>NUCLEOTIDE SEQUENCE [LARGE SCALE GENOMIC DNA]</scope>
    <source>
        <strain evidence="2">cv. Kellogg 1175</strain>
        <tissue evidence="1">Leaf</tissue>
    </source>
</reference>
<dbReference type="AlphaFoldDB" id="A0A1E5WMQ1"/>
<accession>A0A1E5WMQ1</accession>
<organism evidence="1 2">
    <name type="scientific">Dichanthelium oligosanthes</name>
    <dbReference type="NCBI Taxonomy" id="888268"/>
    <lineage>
        <taxon>Eukaryota</taxon>
        <taxon>Viridiplantae</taxon>
        <taxon>Streptophyta</taxon>
        <taxon>Embryophyta</taxon>
        <taxon>Tracheophyta</taxon>
        <taxon>Spermatophyta</taxon>
        <taxon>Magnoliopsida</taxon>
        <taxon>Liliopsida</taxon>
        <taxon>Poales</taxon>
        <taxon>Poaceae</taxon>
        <taxon>PACMAD clade</taxon>
        <taxon>Panicoideae</taxon>
        <taxon>Panicodae</taxon>
        <taxon>Paniceae</taxon>
        <taxon>Dichantheliinae</taxon>
        <taxon>Dichanthelium</taxon>
    </lineage>
</organism>
<evidence type="ECO:0000313" key="1">
    <source>
        <dbReference type="EMBL" id="OEL38662.1"/>
    </source>
</evidence>
<gene>
    <name evidence="1" type="ORF">BAE44_0000321</name>
</gene>
<evidence type="ECO:0000313" key="2">
    <source>
        <dbReference type="Proteomes" id="UP000095767"/>
    </source>
</evidence>
<keyword evidence="2" id="KW-1185">Reference proteome</keyword>
<dbReference type="Proteomes" id="UP000095767">
    <property type="component" value="Unassembled WGS sequence"/>
</dbReference>
<dbReference type="OrthoDB" id="1854918at2759"/>